<evidence type="ECO:0000256" key="3">
    <source>
        <dbReference type="ARBA" id="ARBA00023242"/>
    </source>
</evidence>
<dbReference type="GO" id="GO:0005634">
    <property type="term" value="C:nucleus"/>
    <property type="evidence" value="ECO:0007669"/>
    <property type="project" value="UniProtKB-SubCell"/>
</dbReference>
<feature type="region of interest" description="Disordered" evidence="4">
    <location>
        <begin position="580"/>
        <end position="611"/>
    </location>
</feature>
<gene>
    <name evidence="6" type="ORF">FZEAL_6239</name>
</gene>
<name>A0A8H4XJT9_9HYPO</name>
<dbReference type="Pfam" id="PF04082">
    <property type="entry name" value="Fungal_trans"/>
    <property type="match status" value="1"/>
</dbReference>
<protein>
    <recommendedName>
        <fullName evidence="5">Zn(2)-C6 fungal-type domain-containing protein</fullName>
    </recommendedName>
</protein>
<evidence type="ECO:0000256" key="4">
    <source>
        <dbReference type="SAM" id="MobiDB-lite"/>
    </source>
</evidence>
<accession>A0A8H4XJT9</accession>
<dbReference type="GO" id="GO:0006351">
    <property type="term" value="P:DNA-templated transcription"/>
    <property type="evidence" value="ECO:0007669"/>
    <property type="project" value="InterPro"/>
</dbReference>
<dbReference type="PROSITE" id="PS50048">
    <property type="entry name" value="ZN2_CY6_FUNGAL_2"/>
    <property type="match status" value="1"/>
</dbReference>
<dbReference type="InterPro" id="IPR036864">
    <property type="entry name" value="Zn2-C6_fun-type_DNA-bd_sf"/>
</dbReference>
<organism evidence="6 7">
    <name type="scientific">Fusarium zealandicum</name>
    <dbReference type="NCBI Taxonomy" id="1053134"/>
    <lineage>
        <taxon>Eukaryota</taxon>
        <taxon>Fungi</taxon>
        <taxon>Dikarya</taxon>
        <taxon>Ascomycota</taxon>
        <taxon>Pezizomycotina</taxon>
        <taxon>Sordariomycetes</taxon>
        <taxon>Hypocreomycetidae</taxon>
        <taxon>Hypocreales</taxon>
        <taxon>Nectriaceae</taxon>
        <taxon>Fusarium</taxon>
        <taxon>Fusarium staphyleae species complex</taxon>
    </lineage>
</organism>
<evidence type="ECO:0000313" key="6">
    <source>
        <dbReference type="EMBL" id="KAF4977211.1"/>
    </source>
</evidence>
<dbReference type="CDD" id="cd00067">
    <property type="entry name" value="GAL4"/>
    <property type="match status" value="1"/>
</dbReference>
<dbReference type="CDD" id="cd12148">
    <property type="entry name" value="fungal_TF_MHR"/>
    <property type="match status" value="1"/>
</dbReference>
<dbReference type="PANTHER" id="PTHR31001:SF57">
    <property type="entry name" value="ZN(II)2CYS6 TRANSCRIPTION FACTOR (EUROFUNG)"/>
    <property type="match status" value="1"/>
</dbReference>
<dbReference type="GO" id="GO:0003677">
    <property type="term" value="F:DNA binding"/>
    <property type="evidence" value="ECO:0007669"/>
    <property type="project" value="InterPro"/>
</dbReference>
<dbReference type="AlphaFoldDB" id="A0A8H4XJT9"/>
<keyword evidence="7" id="KW-1185">Reference proteome</keyword>
<dbReference type="SMART" id="SM00906">
    <property type="entry name" value="Fungal_trans"/>
    <property type="match status" value="1"/>
</dbReference>
<evidence type="ECO:0000259" key="5">
    <source>
        <dbReference type="PROSITE" id="PS50048"/>
    </source>
</evidence>
<dbReference type="InterPro" id="IPR007219">
    <property type="entry name" value="XnlR_reg_dom"/>
</dbReference>
<dbReference type="Pfam" id="PF00172">
    <property type="entry name" value="Zn_clus"/>
    <property type="match status" value="1"/>
</dbReference>
<reference evidence="6" key="1">
    <citation type="journal article" date="2020" name="BMC Genomics">
        <title>Correction to: Identification and distribution of gene clusters required for synthesis of sphingolipid metabolism inhibitors in diverse species of the filamentous fungus Fusarium.</title>
        <authorList>
            <person name="Kim H.S."/>
            <person name="Lohmar J.M."/>
            <person name="Busman M."/>
            <person name="Brown D.W."/>
            <person name="Naumann T.A."/>
            <person name="Divon H.H."/>
            <person name="Lysoe E."/>
            <person name="Uhlig S."/>
            <person name="Proctor R.H."/>
        </authorList>
    </citation>
    <scope>NUCLEOTIDE SEQUENCE</scope>
    <source>
        <strain evidence="6">NRRL 22465</strain>
    </source>
</reference>
<dbReference type="InterPro" id="IPR001138">
    <property type="entry name" value="Zn2Cys6_DnaBD"/>
</dbReference>
<dbReference type="EMBL" id="JABEYC010000453">
    <property type="protein sequence ID" value="KAF4977211.1"/>
    <property type="molecule type" value="Genomic_DNA"/>
</dbReference>
<dbReference type="GO" id="GO:0000981">
    <property type="term" value="F:DNA-binding transcription factor activity, RNA polymerase II-specific"/>
    <property type="evidence" value="ECO:0007669"/>
    <property type="project" value="InterPro"/>
</dbReference>
<feature type="compositionally biased region" description="Pro residues" evidence="4">
    <location>
        <begin position="70"/>
        <end position="87"/>
    </location>
</feature>
<feature type="region of interest" description="Disordered" evidence="4">
    <location>
        <begin position="67"/>
        <end position="99"/>
    </location>
</feature>
<dbReference type="SMART" id="SM00066">
    <property type="entry name" value="GAL4"/>
    <property type="match status" value="1"/>
</dbReference>
<sequence length="647" mass="71939">MSSRSCAVCHRRKVRCDKEFPCSRCTRGGLPCSYPPAGPITRRRKTTINDVASRISGLERTLETIASGQVPPPLPTAAPPPPPPPRVPEPHNEAGEQKNQGHGLVFNEGTVSHYVNEVIFSSVIEQGTQEHDVRTALATPRSETTLSTIASPLNPMGFLSNPHSTASLASYHPSRPAAVKLWKTFVDNVDSCTKVVHIPTTEVVVYTVLQDPSKASAESLGLCFSIYYAASLALDLAEAESLLGEARNQSLPRFKAGLEHSLTAADFLENPTRTLLQALAIYLAAMRVHDSGRAGWIMNGLALRAAQSMGLHRDGSKLGLSPFESEIRRRLWWHFLERDGKGAEDHGLQNPSFSNQLFGVDQPRNLHDSDLSPEMTELPPSRPGWTRMTLPLVNIQATRVWGQLLQRGCSSDGTPDEDVRALIIQEATSQVQGTLQQCNTLVPEQRITALIGRLILRKLDIVTRRQCQSLRQPDDQASWATESNLCEAMEVLVYANDLWQDDDLRSYHWVSRAFPQYHLILYILRHLCVCPRGPNASRAFNVVESHITHIKAGEGGLLRGMKWTVLMTLRERALIMMQKAERDESEQAAETRSARENVGIGEQADYNRPGDEVSEMQPFGGGDQVLPDWNMLLQEFQMEVDDFSFTF</sequence>
<comment type="caution">
    <text evidence="6">The sequence shown here is derived from an EMBL/GenBank/DDBJ whole genome shotgun (WGS) entry which is preliminary data.</text>
</comment>
<evidence type="ECO:0000256" key="1">
    <source>
        <dbReference type="ARBA" id="ARBA00004123"/>
    </source>
</evidence>
<dbReference type="GO" id="GO:0008270">
    <property type="term" value="F:zinc ion binding"/>
    <property type="evidence" value="ECO:0007669"/>
    <property type="project" value="InterPro"/>
</dbReference>
<proteinExistence type="predicted"/>
<keyword evidence="3" id="KW-0539">Nucleus</keyword>
<feature type="region of interest" description="Disordered" evidence="4">
    <location>
        <begin position="364"/>
        <end position="383"/>
    </location>
</feature>
<evidence type="ECO:0000256" key="2">
    <source>
        <dbReference type="ARBA" id="ARBA00022723"/>
    </source>
</evidence>
<dbReference type="Proteomes" id="UP000635477">
    <property type="component" value="Unassembled WGS sequence"/>
</dbReference>
<feature type="domain" description="Zn(2)-C6 fungal-type" evidence="5">
    <location>
        <begin position="5"/>
        <end position="34"/>
    </location>
</feature>
<dbReference type="OrthoDB" id="424974at2759"/>
<dbReference type="PANTHER" id="PTHR31001">
    <property type="entry name" value="UNCHARACTERIZED TRANSCRIPTIONAL REGULATORY PROTEIN"/>
    <property type="match status" value="1"/>
</dbReference>
<keyword evidence="2" id="KW-0479">Metal-binding</keyword>
<comment type="subcellular location">
    <subcellularLocation>
        <location evidence="1">Nucleus</location>
    </subcellularLocation>
</comment>
<dbReference type="Gene3D" id="4.10.240.10">
    <property type="entry name" value="Zn(2)-C6 fungal-type DNA-binding domain"/>
    <property type="match status" value="1"/>
</dbReference>
<evidence type="ECO:0000313" key="7">
    <source>
        <dbReference type="Proteomes" id="UP000635477"/>
    </source>
</evidence>
<dbReference type="InterPro" id="IPR050613">
    <property type="entry name" value="Sec_Metabolite_Reg"/>
</dbReference>
<dbReference type="SUPFAM" id="SSF57701">
    <property type="entry name" value="Zn2/Cys6 DNA-binding domain"/>
    <property type="match status" value="1"/>
</dbReference>
<dbReference type="PROSITE" id="PS00463">
    <property type="entry name" value="ZN2_CY6_FUNGAL_1"/>
    <property type="match status" value="1"/>
</dbReference>
<reference evidence="6" key="2">
    <citation type="submission" date="2020-05" db="EMBL/GenBank/DDBJ databases">
        <authorList>
            <person name="Kim H.-S."/>
            <person name="Proctor R.H."/>
            <person name="Brown D.W."/>
        </authorList>
    </citation>
    <scope>NUCLEOTIDE SEQUENCE</scope>
    <source>
        <strain evidence="6">NRRL 22465</strain>
    </source>
</reference>